<dbReference type="EC" id="2.3.1.16" evidence="7"/>
<evidence type="ECO:0000313" key="8">
    <source>
        <dbReference type="Proteomes" id="UP000316449"/>
    </source>
</evidence>
<evidence type="ECO:0000259" key="6">
    <source>
        <dbReference type="Pfam" id="PF02803"/>
    </source>
</evidence>
<dbReference type="GO" id="GO:0003988">
    <property type="term" value="F:acetyl-CoA C-acyltransferase activity"/>
    <property type="evidence" value="ECO:0007669"/>
    <property type="project" value="UniProtKB-EC"/>
</dbReference>
<dbReference type="PANTHER" id="PTHR43365:SF1">
    <property type="entry name" value="ACETYL-COA C-ACYLTRANSFERASE"/>
    <property type="match status" value="1"/>
</dbReference>
<evidence type="ECO:0000256" key="3">
    <source>
        <dbReference type="ARBA" id="ARBA00023315"/>
    </source>
</evidence>
<evidence type="ECO:0000259" key="5">
    <source>
        <dbReference type="Pfam" id="PF00108"/>
    </source>
</evidence>
<reference evidence="7 8" key="1">
    <citation type="submission" date="2019-02" db="EMBL/GenBank/DDBJ databases">
        <title>Prokaryotic population dynamics and viral predation in marine succession experiment using metagenomics: the confinement effect.</title>
        <authorList>
            <person name="Haro-Moreno J.M."/>
            <person name="Rodriguez-Valera F."/>
            <person name="Lopez-Perez M."/>
        </authorList>
    </citation>
    <scope>NUCLEOTIDE SEQUENCE [LARGE SCALE GENOMIC DNA]</scope>
    <source>
        <strain evidence="7">MED-G165</strain>
    </source>
</reference>
<dbReference type="PROSITE" id="PS00098">
    <property type="entry name" value="THIOLASE_1"/>
    <property type="match status" value="1"/>
</dbReference>
<dbReference type="SUPFAM" id="SSF53901">
    <property type="entry name" value="Thiolase-like"/>
    <property type="match status" value="2"/>
</dbReference>
<dbReference type="Pfam" id="PF02803">
    <property type="entry name" value="Thiolase_C"/>
    <property type="match status" value="1"/>
</dbReference>
<sequence>MNSVYIIDSIRTPRARANQKGGLNKLNPYELLDVLYKDIKQKNFLNLNSIDEVILGCVTQYGEQAGNIAKSSVMFSGYPDSISGLTVNRFCSSSLDAINLGHLKIQSKQAKNIIAGGVEMMSRVPMLSDQAAIWTDVALADQAKIFLMGSGADLIASLFNISREDTDLQALKSQQRAADAQTKNYFKSIIPVINEYKSINCVEDECIRRETTIESLTSLDPSFQKLGEQGVDQAQLNLFQSLEEIAHVHTAGNSPAMADAASMTLLSNKKTQENGQKARAKIISVVTVNDDPLLVLSGCILATQKLLAQNNLQVSDVDLFEIHEAFASTMIHCQRELNIDDEKLNVNGGCIALGHPMGATGSIMMSTLIDELERQNLTTGIVATSGAAGAGTAILIERL</sequence>
<feature type="domain" description="Thiolase C-terminal" evidence="6">
    <location>
        <begin position="277"/>
        <end position="398"/>
    </location>
</feature>
<dbReference type="InterPro" id="IPR002155">
    <property type="entry name" value="Thiolase"/>
</dbReference>
<dbReference type="InterPro" id="IPR020615">
    <property type="entry name" value="Thiolase_acyl_enz_int_AS"/>
</dbReference>
<organism evidence="7 8">
    <name type="scientific">SAR86 cluster bacterium</name>
    <dbReference type="NCBI Taxonomy" id="2030880"/>
    <lineage>
        <taxon>Bacteria</taxon>
        <taxon>Pseudomonadati</taxon>
        <taxon>Pseudomonadota</taxon>
        <taxon>Gammaproteobacteria</taxon>
        <taxon>SAR86 cluster</taxon>
    </lineage>
</organism>
<dbReference type="PANTHER" id="PTHR43365">
    <property type="entry name" value="BLR7806 PROTEIN"/>
    <property type="match status" value="1"/>
</dbReference>
<gene>
    <name evidence="7" type="ORF">EVA98_01230</name>
</gene>
<comment type="caution">
    <text evidence="7">The sequence shown here is derived from an EMBL/GenBank/DDBJ whole genome shotgun (WGS) entry which is preliminary data.</text>
</comment>
<comment type="similarity">
    <text evidence="1 4">Belongs to the thiolase-like superfamily. Thiolase family.</text>
</comment>
<evidence type="ECO:0000313" key="7">
    <source>
        <dbReference type="EMBL" id="RZO24498.1"/>
    </source>
</evidence>
<dbReference type="AlphaFoldDB" id="A0A520MTF7"/>
<dbReference type="InterPro" id="IPR020617">
    <property type="entry name" value="Thiolase_C"/>
</dbReference>
<dbReference type="Pfam" id="PF00108">
    <property type="entry name" value="Thiolase_N"/>
    <property type="match status" value="1"/>
</dbReference>
<proteinExistence type="inferred from homology"/>
<keyword evidence="3 4" id="KW-0012">Acyltransferase</keyword>
<feature type="domain" description="Thiolase N-terminal" evidence="5">
    <location>
        <begin position="4"/>
        <end position="227"/>
    </location>
</feature>
<dbReference type="EMBL" id="SHBK01000009">
    <property type="protein sequence ID" value="RZO24498.1"/>
    <property type="molecule type" value="Genomic_DNA"/>
</dbReference>
<dbReference type="CDD" id="cd00751">
    <property type="entry name" value="thiolase"/>
    <property type="match status" value="1"/>
</dbReference>
<evidence type="ECO:0000256" key="4">
    <source>
        <dbReference type="RuleBase" id="RU003557"/>
    </source>
</evidence>
<protein>
    <submittedName>
        <fullName evidence="7">Acetyl-CoA C-acyltransferase</fullName>
        <ecNumber evidence="7">2.3.1.16</ecNumber>
    </submittedName>
</protein>
<evidence type="ECO:0000256" key="2">
    <source>
        <dbReference type="ARBA" id="ARBA00022679"/>
    </source>
</evidence>
<accession>A0A520MTF7</accession>
<dbReference type="Proteomes" id="UP000316449">
    <property type="component" value="Unassembled WGS sequence"/>
</dbReference>
<dbReference type="InterPro" id="IPR016039">
    <property type="entry name" value="Thiolase-like"/>
</dbReference>
<keyword evidence="2 4" id="KW-0808">Transferase</keyword>
<dbReference type="PIRSF" id="PIRSF000429">
    <property type="entry name" value="Ac-CoA_Ac_transf"/>
    <property type="match status" value="1"/>
</dbReference>
<dbReference type="Gene3D" id="3.40.47.10">
    <property type="match status" value="2"/>
</dbReference>
<name>A0A520MTF7_9GAMM</name>
<dbReference type="InterPro" id="IPR020613">
    <property type="entry name" value="Thiolase_CS"/>
</dbReference>
<dbReference type="PROSITE" id="PS00737">
    <property type="entry name" value="THIOLASE_2"/>
    <property type="match status" value="1"/>
</dbReference>
<evidence type="ECO:0000256" key="1">
    <source>
        <dbReference type="ARBA" id="ARBA00010982"/>
    </source>
</evidence>
<dbReference type="InterPro" id="IPR020616">
    <property type="entry name" value="Thiolase_N"/>
</dbReference>
<dbReference type="NCBIfam" id="TIGR01930">
    <property type="entry name" value="AcCoA-C-Actrans"/>
    <property type="match status" value="1"/>
</dbReference>